<evidence type="ECO:0000256" key="3">
    <source>
        <dbReference type="ARBA" id="ARBA00023242"/>
    </source>
</evidence>
<dbReference type="AlphaFoldDB" id="L2GL17"/>
<evidence type="ECO:0000259" key="4">
    <source>
        <dbReference type="Pfam" id="PF08801"/>
    </source>
</evidence>
<keyword evidence="2" id="KW-0813">Transport</keyword>
<evidence type="ECO:0000313" key="6">
    <source>
        <dbReference type="Proteomes" id="UP000011082"/>
    </source>
</evidence>
<dbReference type="Proteomes" id="UP000011082">
    <property type="component" value="Unassembled WGS sequence"/>
</dbReference>
<dbReference type="GeneID" id="19882280"/>
<accession>L2GL17</accession>
<dbReference type="VEuPathDB" id="MicrosporidiaDB:VICG_01569"/>
<dbReference type="GO" id="GO:0005643">
    <property type="term" value="C:nuclear pore"/>
    <property type="evidence" value="ECO:0007669"/>
    <property type="project" value="UniProtKB-ARBA"/>
</dbReference>
<organism evidence="5 6">
    <name type="scientific">Vittaforma corneae (strain ATCC 50505)</name>
    <name type="common">Microsporidian parasite</name>
    <name type="synonym">Nosema corneum</name>
    <dbReference type="NCBI Taxonomy" id="993615"/>
    <lineage>
        <taxon>Eukaryota</taxon>
        <taxon>Fungi</taxon>
        <taxon>Fungi incertae sedis</taxon>
        <taxon>Microsporidia</taxon>
        <taxon>Nosematidae</taxon>
        <taxon>Vittaforma</taxon>
    </lineage>
</organism>
<name>L2GL17_VITCO</name>
<evidence type="ECO:0000313" key="5">
    <source>
        <dbReference type="EMBL" id="ELA41329.1"/>
    </source>
</evidence>
<keyword evidence="3" id="KW-0539">Nucleus</keyword>
<dbReference type="InterPro" id="IPR014908">
    <property type="entry name" value="Nucleoporin_Nup133/Nup155_N"/>
</dbReference>
<dbReference type="HOGENOM" id="CLU_1138762_0_0_1"/>
<evidence type="ECO:0000256" key="1">
    <source>
        <dbReference type="ARBA" id="ARBA00004123"/>
    </source>
</evidence>
<feature type="domain" description="Nucleoporin Nup133/Nup155-like N-terminal" evidence="4">
    <location>
        <begin position="49"/>
        <end position="173"/>
    </location>
</feature>
<sequence length="244" mass="27700">MRNSSIVEAERYASQLLPLKSDIYRNGSSSYSNFKILLLNKEVSVPKLHTLSSGVLPEIQAFWYATQENLFFNLHIFRYDLNSVEVLPSFPSSICFVKVYRPPRGVFNSKIQCCLLVVTETDVIVYGIEADTHCIINTDFSAKLYSKPVCVKLANGNIFLGCADGNVYCASCRSVDFLNYKYLSLYSPGHRFSGASLRSSPAKRTRSPAFRWARSIWFLFRKAWRFTTLSMGSTRSMELSQTPL</sequence>
<dbReference type="RefSeq" id="XP_007605015.1">
    <property type="nucleotide sequence ID" value="XM_007604953.1"/>
</dbReference>
<comment type="subcellular location">
    <subcellularLocation>
        <location evidence="1">Nucleus</location>
    </subcellularLocation>
</comment>
<keyword evidence="6" id="KW-1185">Reference proteome</keyword>
<protein>
    <recommendedName>
        <fullName evidence="4">Nucleoporin Nup133/Nup155-like N-terminal domain-containing protein</fullName>
    </recommendedName>
</protein>
<dbReference type="STRING" id="993615.L2GL17"/>
<gene>
    <name evidence="5" type="ORF">VICG_01569</name>
</gene>
<dbReference type="InParanoid" id="L2GL17"/>
<dbReference type="OrthoDB" id="338970at2759"/>
<dbReference type="EMBL" id="JH370145">
    <property type="protein sequence ID" value="ELA41329.1"/>
    <property type="molecule type" value="Genomic_DNA"/>
</dbReference>
<reference evidence="6" key="1">
    <citation type="submission" date="2011-05" db="EMBL/GenBank/DDBJ databases">
        <title>The genome sequence of Vittaforma corneae strain ATCC 50505.</title>
        <authorList>
            <consortium name="The Broad Institute Genome Sequencing Platform"/>
            <person name="Cuomo C."/>
            <person name="Didier E."/>
            <person name="Bowers L."/>
            <person name="Young S.K."/>
            <person name="Zeng Q."/>
            <person name="Gargeya S."/>
            <person name="Fitzgerald M."/>
            <person name="Haas B."/>
            <person name="Abouelleil A."/>
            <person name="Alvarado L."/>
            <person name="Arachchi H.M."/>
            <person name="Berlin A."/>
            <person name="Chapman S.B."/>
            <person name="Gearin G."/>
            <person name="Goldberg J."/>
            <person name="Griggs A."/>
            <person name="Gujja S."/>
            <person name="Hansen M."/>
            <person name="Heiman D."/>
            <person name="Howarth C."/>
            <person name="Larimer J."/>
            <person name="Lui A."/>
            <person name="MacDonald P.J.P."/>
            <person name="McCowen C."/>
            <person name="Montmayeur A."/>
            <person name="Murphy C."/>
            <person name="Neiman D."/>
            <person name="Pearson M."/>
            <person name="Priest M."/>
            <person name="Roberts A."/>
            <person name="Saif S."/>
            <person name="Shea T."/>
            <person name="Sisk P."/>
            <person name="Stolte C."/>
            <person name="Sykes S."/>
            <person name="Wortman J."/>
            <person name="Nusbaum C."/>
            <person name="Birren B."/>
        </authorList>
    </citation>
    <scope>NUCLEOTIDE SEQUENCE [LARGE SCALE GENOMIC DNA]</scope>
    <source>
        <strain evidence="6">ATCC 50505</strain>
    </source>
</reference>
<proteinExistence type="predicted"/>
<evidence type="ECO:0000256" key="2">
    <source>
        <dbReference type="ARBA" id="ARBA00022448"/>
    </source>
</evidence>
<dbReference type="Pfam" id="PF08801">
    <property type="entry name" value="Nucleoporin_N"/>
    <property type="match status" value="1"/>
</dbReference>